<gene>
    <name evidence="2" type="ORF">L211DRAFT_40812</name>
</gene>
<organism evidence="2 3">
    <name type="scientific">Terfezia boudieri ATCC MYA-4762</name>
    <dbReference type="NCBI Taxonomy" id="1051890"/>
    <lineage>
        <taxon>Eukaryota</taxon>
        <taxon>Fungi</taxon>
        <taxon>Dikarya</taxon>
        <taxon>Ascomycota</taxon>
        <taxon>Pezizomycotina</taxon>
        <taxon>Pezizomycetes</taxon>
        <taxon>Pezizales</taxon>
        <taxon>Pezizaceae</taxon>
        <taxon>Terfezia</taxon>
    </lineage>
</organism>
<feature type="region of interest" description="Disordered" evidence="1">
    <location>
        <begin position="22"/>
        <end position="60"/>
    </location>
</feature>
<evidence type="ECO:0000313" key="3">
    <source>
        <dbReference type="Proteomes" id="UP000267821"/>
    </source>
</evidence>
<feature type="region of interest" description="Disordered" evidence="1">
    <location>
        <begin position="86"/>
        <end position="149"/>
    </location>
</feature>
<proteinExistence type="predicted"/>
<dbReference type="AlphaFoldDB" id="A0A3N4M3P7"/>
<dbReference type="EMBL" id="ML121527">
    <property type="protein sequence ID" value="RPB29774.1"/>
    <property type="molecule type" value="Genomic_DNA"/>
</dbReference>
<feature type="compositionally biased region" description="Polar residues" evidence="1">
    <location>
        <begin position="92"/>
        <end position="109"/>
    </location>
</feature>
<protein>
    <submittedName>
        <fullName evidence="2">Uncharacterized protein</fullName>
    </submittedName>
</protein>
<dbReference type="Proteomes" id="UP000267821">
    <property type="component" value="Unassembled WGS sequence"/>
</dbReference>
<evidence type="ECO:0000256" key="1">
    <source>
        <dbReference type="SAM" id="MobiDB-lite"/>
    </source>
</evidence>
<name>A0A3N4M3P7_9PEZI</name>
<accession>A0A3N4M3P7</accession>
<reference evidence="2 3" key="1">
    <citation type="journal article" date="2018" name="Nat. Ecol. Evol.">
        <title>Pezizomycetes genomes reveal the molecular basis of ectomycorrhizal truffle lifestyle.</title>
        <authorList>
            <person name="Murat C."/>
            <person name="Payen T."/>
            <person name="Noel B."/>
            <person name="Kuo A."/>
            <person name="Morin E."/>
            <person name="Chen J."/>
            <person name="Kohler A."/>
            <person name="Krizsan K."/>
            <person name="Balestrini R."/>
            <person name="Da Silva C."/>
            <person name="Montanini B."/>
            <person name="Hainaut M."/>
            <person name="Levati E."/>
            <person name="Barry K.W."/>
            <person name="Belfiori B."/>
            <person name="Cichocki N."/>
            <person name="Clum A."/>
            <person name="Dockter R.B."/>
            <person name="Fauchery L."/>
            <person name="Guy J."/>
            <person name="Iotti M."/>
            <person name="Le Tacon F."/>
            <person name="Lindquist E.A."/>
            <person name="Lipzen A."/>
            <person name="Malagnac F."/>
            <person name="Mello A."/>
            <person name="Molinier V."/>
            <person name="Miyauchi S."/>
            <person name="Poulain J."/>
            <person name="Riccioni C."/>
            <person name="Rubini A."/>
            <person name="Sitrit Y."/>
            <person name="Splivallo R."/>
            <person name="Traeger S."/>
            <person name="Wang M."/>
            <person name="Zifcakova L."/>
            <person name="Wipf D."/>
            <person name="Zambonelli A."/>
            <person name="Paolocci F."/>
            <person name="Nowrousian M."/>
            <person name="Ottonello S."/>
            <person name="Baldrian P."/>
            <person name="Spatafora J.W."/>
            <person name="Henrissat B."/>
            <person name="Nagy L.G."/>
            <person name="Aury J.M."/>
            <person name="Wincker P."/>
            <person name="Grigoriev I.V."/>
            <person name="Bonfante P."/>
            <person name="Martin F.M."/>
        </authorList>
    </citation>
    <scope>NUCLEOTIDE SEQUENCE [LARGE SCALE GENOMIC DNA]</scope>
    <source>
        <strain evidence="2 3">ATCC MYA-4762</strain>
    </source>
</reference>
<feature type="compositionally biased region" description="Low complexity" evidence="1">
    <location>
        <begin position="110"/>
        <end position="149"/>
    </location>
</feature>
<evidence type="ECO:0000313" key="2">
    <source>
        <dbReference type="EMBL" id="RPB29774.1"/>
    </source>
</evidence>
<dbReference type="InParanoid" id="A0A3N4M3P7"/>
<keyword evidence="3" id="KW-1185">Reference proteome</keyword>
<sequence length="213" mass="22783">MSPAIPTISSSTVSITIESTIPATKTSSSTTVSKPTPISKPPSAILIPTSTTTKSPPTWSRRGIRWWRSMMPVPILISTPTISEPTPTLISNTSSRTPRAIKSASTSVKRTAATESRTATESTWAASKTASSTESTSRTTKAISKSTSRTSRTSNWRFCISTPAEATPQTPGLPSFHGTSAFHIDEDTAVFYADAIGFFVGGCVELEQRRSMY</sequence>